<dbReference type="SUPFAM" id="SSF51905">
    <property type="entry name" value="FAD/NAD(P)-binding domain"/>
    <property type="match status" value="1"/>
</dbReference>
<feature type="binding site" evidence="4">
    <location>
        <position position="235"/>
    </location>
    <ligand>
        <name>FAD</name>
        <dbReference type="ChEBI" id="CHEBI:57692"/>
    </ligand>
</feature>
<dbReference type="InterPro" id="IPR036188">
    <property type="entry name" value="FAD/NAD-bd_sf"/>
</dbReference>
<dbReference type="Gene3D" id="1.10.405.10">
    <property type="entry name" value="Guanine Nucleotide Dissociation Inhibitor, domain 1"/>
    <property type="match status" value="1"/>
</dbReference>
<dbReference type="Gene3D" id="3.90.660.10">
    <property type="match status" value="1"/>
</dbReference>
<comment type="cofactor">
    <cofactor evidence="1">
        <name>FAD</name>
        <dbReference type="ChEBI" id="CHEBI:57692"/>
    </cofactor>
</comment>
<dbReference type="PANTHER" id="PTHR43563:SF1">
    <property type="entry name" value="AMINE OXIDASE [FLAVIN-CONTAINING] B"/>
    <property type="match status" value="1"/>
</dbReference>
<dbReference type="InterPro" id="IPR002937">
    <property type="entry name" value="Amino_oxidase"/>
</dbReference>
<dbReference type="GO" id="GO:0016491">
    <property type="term" value="F:oxidoreductase activity"/>
    <property type="evidence" value="ECO:0007669"/>
    <property type="project" value="UniProtKB-KW"/>
</dbReference>
<evidence type="ECO:0000256" key="1">
    <source>
        <dbReference type="ARBA" id="ARBA00001974"/>
    </source>
</evidence>
<evidence type="ECO:0000313" key="7">
    <source>
        <dbReference type="Proteomes" id="UP000028488"/>
    </source>
</evidence>
<dbReference type="InterPro" id="IPR050703">
    <property type="entry name" value="Flavin_MAO"/>
</dbReference>
<evidence type="ECO:0000259" key="5">
    <source>
        <dbReference type="Pfam" id="PF01593"/>
    </source>
</evidence>
<sequence>MGNNQSCDVVIIGAGFAGITASRELSRRGYDVVVLEGRDRIGGRTWYKDDALPGHSLELGGTWVHWFQPHAFAEISRYNLELVETIGVSAPEIAATVTGGRRKSVPYEEASSAIESLMEMVVQDAREVLERPFEPFFRKDALEVIDKLSIQDRIDGLDLTPEEKDLANGLWTAMGSAPCGDVGLVAALRWYALSGFDINAVFDTVGRYKLKNGTRSLIQAIADDSSAEIRLSTPVAAVEQSDDGVVVTTRQGDTLRARYVVVAAPLNTFGAIDFSPPLSAAKQAGISEGQPGRGSKAWVHVRGDLPKPFFAVAPENHLINYVVTDKVLDDGQLLIAFGPEGADLNAGDIDQVGAELQKLFGDLEVVATTGHDWASDEFSRGTWCMFRPGQTTRLLAELQKPEGRVFFAGSDLANGWNGFIDGAIESGIRADREIHARISGNPS</sequence>
<dbReference type="PRINTS" id="PR00757">
    <property type="entry name" value="AMINEOXDASEF"/>
</dbReference>
<evidence type="ECO:0000256" key="4">
    <source>
        <dbReference type="PIRSR" id="PIRSR601613-1"/>
    </source>
</evidence>
<reference evidence="6 7" key="1">
    <citation type="submission" date="2014-07" db="EMBL/GenBank/DDBJ databases">
        <title>Genome Sequence of Rhodococcus opacus Strain R7, a Biodegrader of Mono- and Polycyclic Aromatic Hydrocarbons.</title>
        <authorList>
            <person name="Di Gennaro P."/>
            <person name="Zampolli J."/>
            <person name="Presti I."/>
            <person name="Cappelletti M."/>
            <person name="D'Ursi P."/>
            <person name="Orro A."/>
            <person name="Mezzelani A."/>
            <person name="Milanesi L."/>
        </authorList>
    </citation>
    <scope>NUCLEOTIDE SEQUENCE [LARGE SCALE GENOMIC DNA]</scope>
    <source>
        <strain evidence="6 7">R7</strain>
    </source>
</reference>
<dbReference type="RefSeq" id="WP_128970061.1">
    <property type="nucleotide sequence ID" value="NZ_CP008947.1"/>
</dbReference>
<protein>
    <recommendedName>
        <fullName evidence="5">Amine oxidase domain-containing protein</fullName>
    </recommendedName>
</protein>
<keyword evidence="3" id="KW-0560">Oxidoreductase</keyword>
<dbReference type="Gene3D" id="3.50.50.60">
    <property type="entry name" value="FAD/NAD(P)-binding domain"/>
    <property type="match status" value="1"/>
</dbReference>
<dbReference type="EMBL" id="CP008947">
    <property type="protein sequence ID" value="AII07313.1"/>
    <property type="molecule type" value="Genomic_DNA"/>
</dbReference>
<dbReference type="PANTHER" id="PTHR43563">
    <property type="entry name" value="AMINE OXIDASE"/>
    <property type="match status" value="1"/>
</dbReference>
<dbReference type="Proteomes" id="UP000028488">
    <property type="component" value="Chromosome"/>
</dbReference>
<evidence type="ECO:0000256" key="2">
    <source>
        <dbReference type="ARBA" id="ARBA00005995"/>
    </source>
</evidence>
<organism evidence="6 7">
    <name type="scientific">Rhodococcus opacus</name>
    <name type="common">Nocardia opaca</name>
    <dbReference type="NCBI Taxonomy" id="37919"/>
    <lineage>
        <taxon>Bacteria</taxon>
        <taxon>Bacillati</taxon>
        <taxon>Actinomycetota</taxon>
        <taxon>Actinomycetes</taxon>
        <taxon>Mycobacteriales</taxon>
        <taxon>Nocardiaceae</taxon>
        <taxon>Rhodococcus</taxon>
    </lineage>
</organism>
<dbReference type="InterPro" id="IPR001613">
    <property type="entry name" value="Flavin_amine_oxidase"/>
</dbReference>
<feature type="binding site" evidence="4">
    <location>
        <position position="337"/>
    </location>
    <ligand>
        <name>substrate</name>
    </ligand>
</feature>
<dbReference type="Pfam" id="PF01593">
    <property type="entry name" value="Amino_oxidase"/>
    <property type="match status" value="1"/>
</dbReference>
<dbReference type="eggNOG" id="COG1231">
    <property type="taxonomic scope" value="Bacteria"/>
</dbReference>
<evidence type="ECO:0000313" key="6">
    <source>
        <dbReference type="EMBL" id="AII07313.1"/>
    </source>
</evidence>
<proteinExistence type="inferred from homology"/>
<dbReference type="AlphaFoldDB" id="A0A076EQ31"/>
<accession>A0A076EQ31</accession>
<feature type="domain" description="Amine oxidase" evidence="5">
    <location>
        <begin position="16"/>
        <end position="432"/>
    </location>
</feature>
<evidence type="ECO:0000256" key="3">
    <source>
        <dbReference type="ARBA" id="ARBA00023002"/>
    </source>
</evidence>
<comment type="similarity">
    <text evidence="2">Belongs to the flavin monoamine oxidase family.</text>
</comment>
<gene>
    <name evidence="6" type="ORF">EP51_22725</name>
</gene>
<name>A0A076EQ31_RHOOP</name>